<proteinExistence type="predicted"/>
<evidence type="ECO:0000313" key="2">
    <source>
        <dbReference type="Proteomes" id="UP001476798"/>
    </source>
</evidence>
<dbReference type="Proteomes" id="UP001476798">
    <property type="component" value="Unassembled WGS sequence"/>
</dbReference>
<name>A0ABV0P809_9TELE</name>
<reference evidence="1 2" key="1">
    <citation type="submission" date="2021-06" db="EMBL/GenBank/DDBJ databases">
        <authorList>
            <person name="Palmer J.M."/>
        </authorList>
    </citation>
    <scope>NUCLEOTIDE SEQUENCE [LARGE SCALE GENOMIC DNA]</scope>
    <source>
        <strain evidence="1 2">GA_2019</strain>
        <tissue evidence="1">Muscle</tissue>
    </source>
</reference>
<comment type="caution">
    <text evidence="1">The sequence shown here is derived from an EMBL/GenBank/DDBJ whole genome shotgun (WGS) entry which is preliminary data.</text>
</comment>
<protein>
    <submittedName>
        <fullName evidence="1">Uncharacterized protein</fullName>
    </submittedName>
</protein>
<sequence>MQKGYDRVVAVSTSLLQDVPTPTDQVPFLVVPHTHRTHRGRGAIGPGSTPPSFVLTPAAFPPVRVIPVALSLAAMSVVVQVWGEISRIIAFGCSVRFPVPVSFATLVQSSVSFIVSSVKRSVFC</sequence>
<dbReference type="EMBL" id="JAHRIO010063291">
    <property type="protein sequence ID" value="MEQ2179577.1"/>
    <property type="molecule type" value="Genomic_DNA"/>
</dbReference>
<gene>
    <name evidence="1" type="ORF">GOODEAATRI_026599</name>
</gene>
<organism evidence="1 2">
    <name type="scientific">Goodea atripinnis</name>
    <dbReference type="NCBI Taxonomy" id="208336"/>
    <lineage>
        <taxon>Eukaryota</taxon>
        <taxon>Metazoa</taxon>
        <taxon>Chordata</taxon>
        <taxon>Craniata</taxon>
        <taxon>Vertebrata</taxon>
        <taxon>Euteleostomi</taxon>
        <taxon>Actinopterygii</taxon>
        <taxon>Neopterygii</taxon>
        <taxon>Teleostei</taxon>
        <taxon>Neoteleostei</taxon>
        <taxon>Acanthomorphata</taxon>
        <taxon>Ovalentaria</taxon>
        <taxon>Atherinomorphae</taxon>
        <taxon>Cyprinodontiformes</taxon>
        <taxon>Goodeidae</taxon>
        <taxon>Goodea</taxon>
    </lineage>
</organism>
<accession>A0ABV0P809</accession>
<keyword evidence="2" id="KW-1185">Reference proteome</keyword>
<evidence type="ECO:0000313" key="1">
    <source>
        <dbReference type="EMBL" id="MEQ2179577.1"/>
    </source>
</evidence>